<sequence length="128" mass="12503">MPTLTGVPGSILTSFTSELQSWTSAHSSELAVVWSACKGDDFIGKVASLAEKYGPVCSAVSDFSRALDGTVVATTTATAPAPTDTGVAATGSGSAATSGTSSANAAPRETGMAMVAFAAAGVAFAGIH</sequence>
<evidence type="ECO:0008006" key="4">
    <source>
        <dbReference type="Google" id="ProtNLM"/>
    </source>
</evidence>
<protein>
    <recommendedName>
        <fullName evidence="4">Infection structure specific protein</fullName>
    </recommendedName>
</protein>
<evidence type="ECO:0000256" key="1">
    <source>
        <dbReference type="SAM" id="MobiDB-lite"/>
    </source>
</evidence>
<dbReference type="EMBL" id="JFFI01002508">
    <property type="protein sequence ID" value="KXH31490.1"/>
    <property type="molecule type" value="Genomic_DNA"/>
</dbReference>
<proteinExistence type="predicted"/>
<evidence type="ECO:0000313" key="3">
    <source>
        <dbReference type="Proteomes" id="UP000070121"/>
    </source>
</evidence>
<dbReference type="Proteomes" id="UP000070121">
    <property type="component" value="Unassembled WGS sequence"/>
</dbReference>
<reference evidence="2 3" key="1">
    <citation type="submission" date="2014-02" db="EMBL/GenBank/DDBJ databases">
        <title>The genome sequence of Colletotrichum salicis CBS 607.94.</title>
        <authorList>
            <person name="Baroncelli R."/>
            <person name="Thon M.R."/>
        </authorList>
    </citation>
    <scope>NUCLEOTIDE SEQUENCE [LARGE SCALE GENOMIC DNA]</scope>
    <source>
        <strain evidence="2 3">CBS 607.94</strain>
    </source>
</reference>
<name>A0A135S6D4_9PEZI</name>
<accession>A0A135S6D4</accession>
<dbReference type="AlphaFoldDB" id="A0A135S6D4"/>
<organism evidence="2 3">
    <name type="scientific">Colletotrichum salicis</name>
    <dbReference type="NCBI Taxonomy" id="1209931"/>
    <lineage>
        <taxon>Eukaryota</taxon>
        <taxon>Fungi</taxon>
        <taxon>Dikarya</taxon>
        <taxon>Ascomycota</taxon>
        <taxon>Pezizomycotina</taxon>
        <taxon>Sordariomycetes</taxon>
        <taxon>Hypocreomycetidae</taxon>
        <taxon>Glomerellales</taxon>
        <taxon>Glomerellaceae</taxon>
        <taxon>Colletotrichum</taxon>
        <taxon>Colletotrichum acutatum species complex</taxon>
    </lineage>
</organism>
<evidence type="ECO:0000313" key="2">
    <source>
        <dbReference type="EMBL" id="KXH31490.1"/>
    </source>
</evidence>
<keyword evidence="3" id="KW-1185">Reference proteome</keyword>
<gene>
    <name evidence="2" type="ORF">CSAL01_13517</name>
</gene>
<dbReference type="OrthoDB" id="4848091at2759"/>
<dbReference type="STRING" id="1209931.A0A135S6D4"/>
<feature type="region of interest" description="Disordered" evidence="1">
    <location>
        <begin position="78"/>
        <end position="105"/>
    </location>
</feature>
<comment type="caution">
    <text evidence="2">The sequence shown here is derived from an EMBL/GenBank/DDBJ whole genome shotgun (WGS) entry which is preliminary data.</text>
</comment>